<feature type="compositionally biased region" description="Low complexity" evidence="4">
    <location>
        <begin position="284"/>
        <end position="302"/>
    </location>
</feature>
<dbReference type="InterPro" id="IPR001190">
    <property type="entry name" value="SRCR"/>
</dbReference>
<dbReference type="STRING" id="6573.A0A210QTI5"/>
<keyword evidence="5" id="KW-0732">Signal</keyword>
<evidence type="ECO:0000313" key="7">
    <source>
        <dbReference type="EMBL" id="OWF52058.1"/>
    </source>
</evidence>
<name>A0A210QTI5_MIZYE</name>
<feature type="region of interest" description="Disordered" evidence="4">
    <location>
        <begin position="284"/>
        <end position="306"/>
    </location>
</feature>
<feature type="signal peptide" evidence="5">
    <location>
        <begin position="1"/>
        <end position="19"/>
    </location>
</feature>
<evidence type="ECO:0000256" key="2">
    <source>
        <dbReference type="ARBA" id="ARBA00023180"/>
    </source>
</evidence>
<dbReference type="AlphaFoldDB" id="A0A210QTI5"/>
<reference evidence="7 8" key="1">
    <citation type="journal article" date="2017" name="Nat. Ecol. Evol.">
        <title>Scallop genome provides insights into evolution of bilaterian karyotype and development.</title>
        <authorList>
            <person name="Wang S."/>
            <person name="Zhang J."/>
            <person name="Jiao W."/>
            <person name="Li J."/>
            <person name="Xun X."/>
            <person name="Sun Y."/>
            <person name="Guo X."/>
            <person name="Huan P."/>
            <person name="Dong B."/>
            <person name="Zhang L."/>
            <person name="Hu X."/>
            <person name="Sun X."/>
            <person name="Wang J."/>
            <person name="Zhao C."/>
            <person name="Wang Y."/>
            <person name="Wang D."/>
            <person name="Huang X."/>
            <person name="Wang R."/>
            <person name="Lv J."/>
            <person name="Li Y."/>
            <person name="Zhang Z."/>
            <person name="Liu B."/>
            <person name="Lu W."/>
            <person name="Hui Y."/>
            <person name="Liang J."/>
            <person name="Zhou Z."/>
            <person name="Hou R."/>
            <person name="Li X."/>
            <person name="Liu Y."/>
            <person name="Li H."/>
            <person name="Ning X."/>
            <person name="Lin Y."/>
            <person name="Zhao L."/>
            <person name="Xing Q."/>
            <person name="Dou J."/>
            <person name="Li Y."/>
            <person name="Mao J."/>
            <person name="Guo H."/>
            <person name="Dou H."/>
            <person name="Li T."/>
            <person name="Mu C."/>
            <person name="Jiang W."/>
            <person name="Fu Q."/>
            <person name="Fu X."/>
            <person name="Miao Y."/>
            <person name="Liu J."/>
            <person name="Yu Q."/>
            <person name="Li R."/>
            <person name="Liao H."/>
            <person name="Li X."/>
            <person name="Kong Y."/>
            <person name="Jiang Z."/>
            <person name="Chourrout D."/>
            <person name="Li R."/>
            <person name="Bao Z."/>
        </authorList>
    </citation>
    <scope>NUCLEOTIDE SEQUENCE [LARGE SCALE GENOMIC DNA]</scope>
    <source>
        <strain evidence="7 8">PY_sf001</strain>
    </source>
</reference>
<keyword evidence="2" id="KW-0325">Glycoprotein</keyword>
<proteinExistence type="predicted"/>
<dbReference type="PANTHER" id="PTHR48071">
    <property type="entry name" value="SRCR DOMAIN-CONTAINING PROTEIN"/>
    <property type="match status" value="1"/>
</dbReference>
<dbReference type="PANTHER" id="PTHR48071:SF18">
    <property type="entry name" value="DELETED IN MALIGNANT BRAIN TUMORS 1 PROTEIN-RELATED"/>
    <property type="match status" value="1"/>
</dbReference>
<evidence type="ECO:0000256" key="5">
    <source>
        <dbReference type="SAM" id="SignalP"/>
    </source>
</evidence>
<dbReference type="SUPFAM" id="SSF56487">
    <property type="entry name" value="SRCR-like"/>
    <property type="match status" value="3"/>
</dbReference>
<evidence type="ECO:0000259" key="6">
    <source>
        <dbReference type="PROSITE" id="PS50287"/>
    </source>
</evidence>
<dbReference type="PROSITE" id="PS00420">
    <property type="entry name" value="SRCR_1"/>
    <property type="match status" value="2"/>
</dbReference>
<comment type="caution">
    <text evidence="7">The sequence shown here is derived from an EMBL/GenBank/DDBJ whole genome shotgun (WGS) entry which is preliminary data.</text>
</comment>
<evidence type="ECO:0000313" key="8">
    <source>
        <dbReference type="Proteomes" id="UP000242188"/>
    </source>
</evidence>
<keyword evidence="8" id="KW-1185">Reference proteome</keyword>
<dbReference type="Pfam" id="PF00530">
    <property type="entry name" value="SRCR"/>
    <property type="match status" value="3"/>
</dbReference>
<feature type="domain" description="SRCR" evidence="6">
    <location>
        <begin position="433"/>
        <end position="534"/>
    </location>
</feature>
<gene>
    <name evidence="7" type="ORF">KP79_PYT21248</name>
</gene>
<dbReference type="Gene3D" id="3.10.250.10">
    <property type="entry name" value="SRCR-like domain"/>
    <property type="match status" value="3"/>
</dbReference>
<accession>A0A210QTI5</accession>
<feature type="disulfide bond" evidence="3">
    <location>
        <begin position="383"/>
        <end position="393"/>
    </location>
</feature>
<dbReference type="SMART" id="SM00202">
    <property type="entry name" value="SR"/>
    <property type="match status" value="3"/>
</dbReference>
<evidence type="ECO:0000256" key="1">
    <source>
        <dbReference type="ARBA" id="ARBA00023157"/>
    </source>
</evidence>
<dbReference type="FunFam" id="3.10.250.10:FF:000011">
    <property type="entry name" value="Scavenger receptor class A member 5"/>
    <property type="match status" value="2"/>
</dbReference>
<feature type="domain" description="SRCR" evidence="6">
    <location>
        <begin position="313"/>
        <end position="414"/>
    </location>
</feature>
<evidence type="ECO:0000256" key="4">
    <source>
        <dbReference type="SAM" id="MobiDB-lite"/>
    </source>
</evidence>
<feature type="domain" description="SRCR" evidence="6">
    <location>
        <begin position="164"/>
        <end position="266"/>
    </location>
</feature>
<organism evidence="7 8">
    <name type="scientific">Mizuhopecten yessoensis</name>
    <name type="common">Japanese scallop</name>
    <name type="synonym">Patinopecten yessoensis</name>
    <dbReference type="NCBI Taxonomy" id="6573"/>
    <lineage>
        <taxon>Eukaryota</taxon>
        <taxon>Metazoa</taxon>
        <taxon>Spiralia</taxon>
        <taxon>Lophotrochozoa</taxon>
        <taxon>Mollusca</taxon>
        <taxon>Bivalvia</taxon>
        <taxon>Autobranchia</taxon>
        <taxon>Pteriomorphia</taxon>
        <taxon>Pectinida</taxon>
        <taxon>Pectinoidea</taxon>
        <taxon>Pectinidae</taxon>
        <taxon>Mizuhopecten</taxon>
    </lineage>
</organism>
<sequence length="558" mass="60552">MMILSVWLVAIHIASTACAASHVENPNQVEVIPPGVDSSFEKQKTLRNGHHDYDDGNYENYHWSHVHGGYVQSSGHSNGHEQTGIVHADYSHNGCMLCPKTNGMCVHLIGGQECDIFVNKCYPHLMQRWEHYGNVYYRIDMGATAARSAWVKISTADWSCGDCLQSISTSPYITGIIPGYLAVQHGGVWGHVCAEDWTTHNSYVVCGMMGHFHTHPAHHHHVYHQAHCLMSGINCRGHEHHLSLCPFDGFSSVNCPSGKIIAVDCNPATPAPIRVPTTYVPTTHVPTTPTHPTTTAAAATPVPTTPPKEMLKVRLVNGPSAMEGRVEVLHNGVWGTVCDDSWDDDDAKVVCGMLGYNTATALHASKARYGSGTGPIWLDETQCGGQETNLGQCSMEPYGRGDCDHTEDAGVICQPLTTTSPTTTRAPTEMLKVRLVDGSSAREGRVEVLHNGVWGTVCDDSWDDTDAEVVCRMLGYHTTIAVHTSKARYGSGTGPIWLDETQCGGQETNLGQCSMEPYGRGDCDHTEDAGVMCQQALTTSSQPNVTTTPIRGSWISFG</sequence>
<keyword evidence="1 3" id="KW-1015">Disulfide bond</keyword>
<dbReference type="Proteomes" id="UP000242188">
    <property type="component" value="Unassembled WGS sequence"/>
</dbReference>
<feature type="chain" id="PRO_5012916682" evidence="5">
    <location>
        <begin position="20"/>
        <end position="558"/>
    </location>
</feature>
<comment type="caution">
    <text evidence="3">Lacks conserved residue(s) required for the propagation of feature annotation.</text>
</comment>
<feature type="disulfide bond" evidence="3">
    <location>
        <begin position="235"/>
        <end position="245"/>
    </location>
</feature>
<dbReference type="GO" id="GO:0016020">
    <property type="term" value="C:membrane"/>
    <property type="evidence" value="ECO:0007669"/>
    <property type="project" value="InterPro"/>
</dbReference>
<dbReference type="PROSITE" id="PS50287">
    <property type="entry name" value="SRCR_2"/>
    <property type="match status" value="3"/>
</dbReference>
<dbReference type="EMBL" id="NEDP02001979">
    <property type="protein sequence ID" value="OWF52058.1"/>
    <property type="molecule type" value="Genomic_DNA"/>
</dbReference>
<feature type="disulfide bond" evidence="3">
    <location>
        <begin position="503"/>
        <end position="513"/>
    </location>
</feature>
<dbReference type="OrthoDB" id="6286334at2759"/>
<dbReference type="InterPro" id="IPR036772">
    <property type="entry name" value="SRCR-like_dom_sf"/>
</dbReference>
<dbReference type="PRINTS" id="PR00258">
    <property type="entry name" value="SPERACTRCPTR"/>
</dbReference>
<evidence type="ECO:0000256" key="3">
    <source>
        <dbReference type="PROSITE-ProRule" id="PRU00196"/>
    </source>
</evidence>
<protein>
    <submittedName>
        <fullName evidence="7">Deleted in malignant brain tumors 1 protein</fullName>
    </submittedName>
</protein>